<organism evidence="1 2">
    <name type="scientific">Rhodoplanes azumiensis</name>
    <dbReference type="NCBI Taxonomy" id="1897628"/>
    <lineage>
        <taxon>Bacteria</taxon>
        <taxon>Pseudomonadati</taxon>
        <taxon>Pseudomonadota</taxon>
        <taxon>Alphaproteobacteria</taxon>
        <taxon>Hyphomicrobiales</taxon>
        <taxon>Nitrobacteraceae</taxon>
        <taxon>Rhodoplanes</taxon>
    </lineage>
</organism>
<dbReference type="RefSeq" id="WP_378479388.1">
    <property type="nucleotide sequence ID" value="NZ_JBHUIW010000025.1"/>
</dbReference>
<dbReference type="Proteomes" id="UP001597314">
    <property type="component" value="Unassembled WGS sequence"/>
</dbReference>
<protein>
    <submittedName>
        <fullName evidence="1">Uncharacterized protein</fullName>
    </submittedName>
</protein>
<name>A0ABW5AP72_9BRAD</name>
<evidence type="ECO:0000313" key="2">
    <source>
        <dbReference type="Proteomes" id="UP001597314"/>
    </source>
</evidence>
<evidence type="ECO:0000313" key="1">
    <source>
        <dbReference type="EMBL" id="MFD2184242.1"/>
    </source>
</evidence>
<comment type="caution">
    <text evidence="1">The sequence shown here is derived from an EMBL/GenBank/DDBJ whole genome shotgun (WGS) entry which is preliminary data.</text>
</comment>
<proteinExistence type="predicted"/>
<dbReference type="EMBL" id="JBHUIW010000025">
    <property type="protein sequence ID" value="MFD2184242.1"/>
    <property type="molecule type" value="Genomic_DNA"/>
</dbReference>
<sequence length="46" mass="5040">MFDDTAYDNAIYDRTGGSAHLLGFDRGDWLLLVSGCVLSTVLTFLV</sequence>
<accession>A0ABW5AP72</accession>
<reference evidence="2" key="1">
    <citation type="journal article" date="2019" name="Int. J. Syst. Evol. Microbiol.">
        <title>The Global Catalogue of Microorganisms (GCM) 10K type strain sequencing project: providing services to taxonomists for standard genome sequencing and annotation.</title>
        <authorList>
            <consortium name="The Broad Institute Genomics Platform"/>
            <consortium name="The Broad Institute Genome Sequencing Center for Infectious Disease"/>
            <person name="Wu L."/>
            <person name="Ma J."/>
        </authorList>
    </citation>
    <scope>NUCLEOTIDE SEQUENCE [LARGE SCALE GENOMIC DNA]</scope>
    <source>
        <strain evidence="2">CGMCC 1.6774</strain>
    </source>
</reference>
<keyword evidence="2" id="KW-1185">Reference proteome</keyword>
<gene>
    <name evidence="1" type="ORF">ACFSOX_18975</name>
</gene>